<comment type="caution">
    <text evidence="4">The sequence shown here is derived from an EMBL/GenBank/DDBJ whole genome shotgun (WGS) entry which is preliminary data.</text>
</comment>
<evidence type="ECO:0000259" key="3">
    <source>
        <dbReference type="PROSITE" id="PS50093"/>
    </source>
</evidence>
<protein>
    <submittedName>
        <fullName evidence="4">T9SS type B sorting domain-containing protein</fullName>
    </submittedName>
</protein>
<dbReference type="EMBL" id="JAAGVY010000006">
    <property type="protein sequence ID" value="NEN22870.1"/>
    <property type="molecule type" value="Genomic_DNA"/>
</dbReference>
<keyword evidence="2" id="KW-0378">Hydrolase</keyword>
<dbReference type="InterPro" id="IPR002884">
    <property type="entry name" value="P_dom"/>
</dbReference>
<evidence type="ECO:0000313" key="4">
    <source>
        <dbReference type="EMBL" id="NEN22870.1"/>
    </source>
</evidence>
<dbReference type="InterPro" id="IPR022409">
    <property type="entry name" value="PKD/Chitinase_dom"/>
</dbReference>
<evidence type="ECO:0000256" key="2">
    <source>
        <dbReference type="ARBA" id="ARBA00022801"/>
    </source>
</evidence>
<dbReference type="InterPro" id="IPR013783">
    <property type="entry name" value="Ig-like_fold"/>
</dbReference>
<dbReference type="Pfam" id="PF13585">
    <property type="entry name" value="CHU_C"/>
    <property type="match status" value="1"/>
</dbReference>
<dbReference type="SUPFAM" id="SSF49854">
    <property type="entry name" value="Spermadhesin, CUB domain"/>
    <property type="match status" value="1"/>
</dbReference>
<dbReference type="Gene3D" id="2.60.120.260">
    <property type="entry name" value="Galactose-binding domain-like"/>
    <property type="match status" value="1"/>
</dbReference>
<dbReference type="SMART" id="SM00089">
    <property type="entry name" value="PKD"/>
    <property type="match status" value="3"/>
</dbReference>
<reference evidence="4 5" key="1">
    <citation type="submission" date="2020-02" db="EMBL/GenBank/DDBJ databases">
        <title>Out from the shadows clarifying the taxonomy of the family Cryomorphaceae and related taxa by utilizing the GTDB taxonomic framework.</title>
        <authorList>
            <person name="Bowman J.P."/>
        </authorList>
    </citation>
    <scope>NUCLEOTIDE SEQUENCE [LARGE SCALE GENOMIC DNA]</scope>
    <source>
        <strain evidence="4 5">QSSC 1-22</strain>
    </source>
</reference>
<dbReference type="SUPFAM" id="SSF49299">
    <property type="entry name" value="PKD domain"/>
    <property type="match status" value="2"/>
</dbReference>
<dbReference type="NCBIfam" id="TIGR04131">
    <property type="entry name" value="Bac_Flav_CTERM"/>
    <property type="match status" value="1"/>
</dbReference>
<gene>
    <name evidence="4" type="ORF">G3O08_05085</name>
</gene>
<dbReference type="Pfam" id="PF01483">
    <property type="entry name" value="P_proprotein"/>
    <property type="match status" value="1"/>
</dbReference>
<evidence type="ECO:0000313" key="5">
    <source>
        <dbReference type="Proteomes" id="UP000486602"/>
    </source>
</evidence>
<dbReference type="GO" id="GO:0006508">
    <property type="term" value="P:proteolysis"/>
    <property type="evidence" value="ECO:0007669"/>
    <property type="project" value="UniProtKB-KW"/>
</dbReference>
<keyword evidence="5" id="KW-1185">Reference proteome</keyword>
<name>A0A7K3WMJ0_9FLAO</name>
<dbReference type="InterPro" id="IPR000601">
    <property type="entry name" value="PKD_dom"/>
</dbReference>
<dbReference type="CDD" id="cd00146">
    <property type="entry name" value="PKD"/>
    <property type="match status" value="2"/>
</dbReference>
<dbReference type="SUPFAM" id="SSF49785">
    <property type="entry name" value="Galactose-binding domain-like"/>
    <property type="match status" value="1"/>
</dbReference>
<dbReference type="InterPro" id="IPR035914">
    <property type="entry name" value="Sperma_CUB_dom_sf"/>
</dbReference>
<dbReference type="Gene3D" id="2.60.40.10">
    <property type="entry name" value="Immunoglobulins"/>
    <property type="match status" value="2"/>
</dbReference>
<dbReference type="AlphaFoldDB" id="A0A7K3WMJ0"/>
<dbReference type="Pfam" id="PF18911">
    <property type="entry name" value="PKD_4"/>
    <property type="match status" value="1"/>
</dbReference>
<accession>A0A7K3WMJ0</accession>
<evidence type="ECO:0000256" key="1">
    <source>
        <dbReference type="ARBA" id="ARBA00022670"/>
    </source>
</evidence>
<feature type="domain" description="PKD" evidence="3">
    <location>
        <begin position="212"/>
        <end position="251"/>
    </location>
</feature>
<dbReference type="RefSeq" id="WP_163283595.1">
    <property type="nucleotide sequence ID" value="NZ_JAAGVY010000006.1"/>
</dbReference>
<dbReference type="InterPro" id="IPR026341">
    <property type="entry name" value="T9SS_type_B"/>
</dbReference>
<sequence>MRKSLDIIHFKDWINPIAVFCVFLIFTTGIYAQDTYIIENGTVTACEGNFIDDGGAGGLPYTPGNDYTFTICPENAGDVVSVIFNAFALYQSPNPNNSDYLYIYDGDDATAVSLGSYTGSSLQGLPVTGTVGNTTGCLTFVFNSNPNGGGTFPGWEAAIECTTPCATPTSASEIVDPEPEGPAQSIGVCLNAPVTFGDMGSYAEPTFALQYWVWNFDDGNIDTLTAPTDITHSFTEPGEYLVTLSVIDFNGCRSLNVDPLQVLVSTIPVFNTAFETPVCVGAGGTTIDGSAVQSVTWTALPPQVVSGTTYLADGAGFQYSSCLTFDFFEAGATLEDCSDLLNVFMNIEHSYLGDLGISITCPNGTSVMLLDQGPNSGGATYLGEAVDEFNLGPPPEDDDDVPGIGYDYGWSPTSTNGFIYDDANATDLTYVNQSGGQETNHSVANPGLYESNEDMCILEGCPLNGDWCINVTDFLASDNGNIFAWGISFNPALFPDVTTFTPIVGLDQDSTWWEGPNVGNTSGDGNTIETTYTTPGNYDYTFYATNNFGCTFDTTVTVEVIVGPEITAGPNVTYCSEPVLLEAGLANSPAQCSDAAGTYDLCFANNSNYEFTYCPNNPGDGSTFMELVINSGNADWGDNFTVYDGDDITAPEIGNPNGDLGGLSYTATNPTGCLTISMATNGFSSCESGEYPPINYTVTCGGGSELVWSWSPTTGLSNPNIQNPTAEVTQTTVYTVSAYPAGFPGCIIVDQVTVSPDALANPGIDTDTTLCYNSPITFLTDYLDGDPALNGDWTDAAGNTVPNQFNPSNYVDGGNFDYTYLVTNGICEGTSNLQLTILPATNTTCCQTNAMAGTDATACALTYQLEADDALGLGTWTAAADVEFSDIHDPQAIVTCTTAGGGARTLTWTDANGFQCSASDDIVITFSDSLQLIIVTEDAKCFEECSGGAVGIADGGTVTGGNYIYDWFENGRPGLIPQTRDSLCAGVFKVKVRDNLGCVDSTTFEIGQPEAQQMQLSQAPPLCADSCDGRVQIMSPGAVDYSFDGGDTFIGKNYFDLCEGEHAVIARNANGCEIVQTVNLVDPPKFVANFNINPLPTTTKNTLITFQDISTPGPVWKSIYTFGDDPVLGKSESRMASFEFPKDSAGAYPVTLISTNLNGCTDTLTKRVVVKDEILWYIPNSFSPNEDGINDVWKPVGVTVDATNYKLTIFDRWGEQVFTTTDLDQGWNGSKSSGGYYVDAGVYTYLIKVTSATTEEKFEFTGSITVVR</sequence>
<dbReference type="InterPro" id="IPR008979">
    <property type="entry name" value="Galactose-bd-like_sf"/>
</dbReference>
<organism evidence="4 5">
    <name type="scientific">Cryomorpha ignava</name>
    <dbReference type="NCBI Taxonomy" id="101383"/>
    <lineage>
        <taxon>Bacteria</taxon>
        <taxon>Pseudomonadati</taxon>
        <taxon>Bacteroidota</taxon>
        <taxon>Flavobacteriia</taxon>
        <taxon>Flavobacteriales</taxon>
        <taxon>Cryomorphaceae</taxon>
        <taxon>Cryomorpha</taxon>
    </lineage>
</organism>
<proteinExistence type="predicted"/>
<keyword evidence="1" id="KW-0645">Protease</keyword>
<dbReference type="Gene3D" id="2.60.120.290">
    <property type="entry name" value="Spermadhesin, CUB domain"/>
    <property type="match status" value="1"/>
</dbReference>
<dbReference type="GO" id="GO:0004252">
    <property type="term" value="F:serine-type endopeptidase activity"/>
    <property type="evidence" value="ECO:0007669"/>
    <property type="project" value="InterPro"/>
</dbReference>
<dbReference type="PROSITE" id="PS50093">
    <property type="entry name" value="PKD"/>
    <property type="match status" value="1"/>
</dbReference>
<dbReference type="InterPro" id="IPR035986">
    <property type="entry name" value="PKD_dom_sf"/>
</dbReference>
<dbReference type="Proteomes" id="UP000486602">
    <property type="component" value="Unassembled WGS sequence"/>
</dbReference>